<dbReference type="Proteomes" id="UP000887226">
    <property type="component" value="Unassembled WGS sequence"/>
</dbReference>
<comment type="caution">
    <text evidence="2">The sequence shown here is derived from an EMBL/GenBank/DDBJ whole genome shotgun (WGS) entry which is preliminary data.</text>
</comment>
<reference evidence="2" key="1">
    <citation type="journal article" date="2021" name="IMA Fungus">
        <title>Genomic characterization of three marine fungi, including Emericellopsis atlantica sp. nov. with signatures of a generalist lifestyle and marine biomass degradation.</title>
        <authorList>
            <person name="Hagestad O.C."/>
            <person name="Hou L."/>
            <person name="Andersen J.H."/>
            <person name="Hansen E.H."/>
            <person name="Altermark B."/>
            <person name="Li C."/>
            <person name="Kuhnert E."/>
            <person name="Cox R.J."/>
            <person name="Crous P.W."/>
            <person name="Spatafora J.W."/>
            <person name="Lail K."/>
            <person name="Amirebrahimi M."/>
            <person name="Lipzen A."/>
            <person name="Pangilinan J."/>
            <person name="Andreopoulos W."/>
            <person name="Hayes R.D."/>
            <person name="Ng V."/>
            <person name="Grigoriev I.V."/>
            <person name="Jackson S.A."/>
            <person name="Sutton T.D.S."/>
            <person name="Dobson A.D.W."/>
            <person name="Rama T."/>
        </authorList>
    </citation>
    <scope>NUCLEOTIDE SEQUENCE</scope>
    <source>
        <strain evidence="2">TRa3180A</strain>
    </source>
</reference>
<organism evidence="2 3">
    <name type="scientific">Calycina marina</name>
    <dbReference type="NCBI Taxonomy" id="1763456"/>
    <lineage>
        <taxon>Eukaryota</taxon>
        <taxon>Fungi</taxon>
        <taxon>Dikarya</taxon>
        <taxon>Ascomycota</taxon>
        <taxon>Pezizomycotina</taxon>
        <taxon>Leotiomycetes</taxon>
        <taxon>Helotiales</taxon>
        <taxon>Pezizellaceae</taxon>
        <taxon>Calycina</taxon>
    </lineage>
</organism>
<feature type="region of interest" description="Disordered" evidence="1">
    <location>
        <begin position="224"/>
        <end position="274"/>
    </location>
</feature>
<name>A0A9P7ZB24_9HELO</name>
<evidence type="ECO:0000256" key="1">
    <source>
        <dbReference type="SAM" id="MobiDB-lite"/>
    </source>
</evidence>
<gene>
    <name evidence="2" type="ORF">BJ878DRAFT_76318</name>
</gene>
<evidence type="ECO:0000313" key="2">
    <source>
        <dbReference type="EMBL" id="KAG9248163.1"/>
    </source>
</evidence>
<accession>A0A9P7ZB24</accession>
<feature type="region of interest" description="Disordered" evidence="1">
    <location>
        <begin position="49"/>
        <end position="68"/>
    </location>
</feature>
<dbReference type="OrthoDB" id="409136at2759"/>
<dbReference type="AlphaFoldDB" id="A0A9P7ZB24"/>
<evidence type="ECO:0000313" key="3">
    <source>
        <dbReference type="Proteomes" id="UP000887226"/>
    </source>
</evidence>
<protein>
    <submittedName>
        <fullName evidence="2">Uncharacterized protein</fullName>
    </submittedName>
</protein>
<keyword evidence="3" id="KW-1185">Reference proteome</keyword>
<dbReference type="EMBL" id="MU253754">
    <property type="protein sequence ID" value="KAG9248163.1"/>
    <property type="molecule type" value="Genomic_DNA"/>
</dbReference>
<feature type="compositionally biased region" description="Polar residues" evidence="1">
    <location>
        <begin position="49"/>
        <end position="60"/>
    </location>
</feature>
<sequence>MNHQQQEDIPMADFRLSEQCSTNLDQFQYHDSNQYIYLPYASSLTISDSHKTQGSHTPRQLPSPIRAFSGGSIAQSEQSWQSEESSTPQYSTTSSIDELHYVDYELPCVIDWENCPAVFNGLYVRRWIAHSHTHFDPALPPSSSLCLFCDDIAFQSPSNRRQDILRTWEDKMMHVLRHVTHPDPNRVLRPDFLVIQHLHQIGKMTQEEYNYQVSYTERPAYFDHPDLVPLGTPRPKTDKEREHIQAGLKEKKDQATRDFQKEERQRRRERAGKK</sequence>
<feature type="compositionally biased region" description="Basic and acidic residues" evidence="1">
    <location>
        <begin position="235"/>
        <end position="266"/>
    </location>
</feature>
<proteinExistence type="predicted"/>